<dbReference type="Gene3D" id="3.40.50.150">
    <property type="entry name" value="Vaccinia Virus protein VP39"/>
    <property type="match status" value="1"/>
</dbReference>
<proteinExistence type="predicted"/>
<dbReference type="EMBL" id="NGAF01000014">
    <property type="protein sequence ID" value="OXR42369.1"/>
    <property type="molecule type" value="Genomic_DNA"/>
</dbReference>
<feature type="domain" description="Methyltransferase" evidence="4">
    <location>
        <begin position="59"/>
        <end position="153"/>
    </location>
</feature>
<evidence type="ECO:0000259" key="4">
    <source>
        <dbReference type="Pfam" id="PF13649"/>
    </source>
</evidence>
<evidence type="ECO:0000313" key="6">
    <source>
        <dbReference type="Proteomes" id="UP000215506"/>
    </source>
</evidence>
<evidence type="ECO:0000256" key="1">
    <source>
        <dbReference type="ARBA" id="ARBA00022603"/>
    </source>
</evidence>
<keyword evidence="2 5" id="KW-0808">Transferase</keyword>
<protein>
    <submittedName>
        <fullName evidence="5">Demethylrebeccamycin-D-glucose O-methyltransferase</fullName>
        <ecNumber evidence="5">2.1.1.164</ecNumber>
    </submittedName>
</protein>
<dbReference type="PANTHER" id="PTHR43464">
    <property type="entry name" value="METHYLTRANSFERASE"/>
    <property type="match status" value="1"/>
</dbReference>
<evidence type="ECO:0000256" key="3">
    <source>
        <dbReference type="ARBA" id="ARBA00022691"/>
    </source>
</evidence>
<dbReference type="CDD" id="cd02440">
    <property type="entry name" value="AdoMet_MTases"/>
    <property type="match status" value="1"/>
</dbReference>
<dbReference type="InterPro" id="IPR041698">
    <property type="entry name" value="Methyltransf_25"/>
</dbReference>
<dbReference type="GO" id="GO:0102082">
    <property type="term" value="F:demethylrebeccamycin--D-glucose O-methyltransferase activity"/>
    <property type="evidence" value="ECO:0007669"/>
    <property type="project" value="UniProtKB-EC"/>
</dbReference>
<dbReference type="PANTHER" id="PTHR43464:SF19">
    <property type="entry name" value="UBIQUINONE BIOSYNTHESIS O-METHYLTRANSFERASE, MITOCHONDRIAL"/>
    <property type="match status" value="1"/>
</dbReference>
<comment type="caution">
    <text evidence="5">The sequence shown here is derived from an EMBL/GenBank/DDBJ whole genome shotgun (WGS) entry which is preliminary data.</text>
</comment>
<dbReference type="RefSeq" id="WP_094027044.1">
    <property type="nucleotide sequence ID" value="NZ_NGAF01000014.1"/>
</dbReference>
<keyword evidence="3" id="KW-0949">S-adenosyl-L-methionine</keyword>
<sequence>MSDDLSVSGIDPTTVDFEQLYSGAALAPGLRLEKPPWDIGRPQPLLIALERAGRITGEVLDIGCGPGDTAVHLAECGYRVTGADIAPTAIDQARARAAGRDLPVTFAVADATILAGYDNHFDTVVSSALLHCLSPTQRRSHVAALARVTKPGGRLIQFSFAATEHAHLYAPYPLSEPELRSEFTTPEWDITTLRPEFIEAVNPPEEVRKLFVSKGFHPEKDETGGLRLPVHLLEAQRV</sequence>
<evidence type="ECO:0000256" key="2">
    <source>
        <dbReference type="ARBA" id="ARBA00022679"/>
    </source>
</evidence>
<organism evidence="5 6">
    <name type="scientific">Nocardia cerradoensis</name>
    <dbReference type="NCBI Taxonomy" id="85688"/>
    <lineage>
        <taxon>Bacteria</taxon>
        <taxon>Bacillati</taxon>
        <taxon>Actinomycetota</taxon>
        <taxon>Actinomycetes</taxon>
        <taxon>Mycobacteriales</taxon>
        <taxon>Nocardiaceae</taxon>
        <taxon>Nocardia</taxon>
    </lineage>
</organism>
<gene>
    <name evidence="5" type="primary">rebM</name>
    <name evidence="5" type="ORF">B7C42_05568</name>
</gene>
<reference evidence="5 6" key="1">
    <citation type="submission" date="2017-07" db="EMBL/GenBank/DDBJ databases">
        <title>First draft Genome Sequence of Nocardia cerradoensis isolated from human infection.</title>
        <authorList>
            <person name="Carrasco G."/>
        </authorList>
    </citation>
    <scope>NUCLEOTIDE SEQUENCE [LARGE SCALE GENOMIC DNA]</scope>
    <source>
        <strain evidence="5 6">CNM20130759</strain>
    </source>
</reference>
<accession>A0A231H0I4</accession>
<evidence type="ECO:0000313" key="5">
    <source>
        <dbReference type="EMBL" id="OXR42369.1"/>
    </source>
</evidence>
<keyword evidence="1 5" id="KW-0489">Methyltransferase</keyword>
<dbReference type="Proteomes" id="UP000215506">
    <property type="component" value="Unassembled WGS sequence"/>
</dbReference>
<dbReference type="SUPFAM" id="SSF53335">
    <property type="entry name" value="S-adenosyl-L-methionine-dependent methyltransferases"/>
    <property type="match status" value="1"/>
</dbReference>
<dbReference type="AlphaFoldDB" id="A0A231H0I4"/>
<dbReference type="GO" id="GO:0032259">
    <property type="term" value="P:methylation"/>
    <property type="evidence" value="ECO:0007669"/>
    <property type="project" value="UniProtKB-KW"/>
</dbReference>
<dbReference type="InterPro" id="IPR029063">
    <property type="entry name" value="SAM-dependent_MTases_sf"/>
</dbReference>
<dbReference type="Pfam" id="PF13649">
    <property type="entry name" value="Methyltransf_25"/>
    <property type="match status" value="1"/>
</dbReference>
<name>A0A231H0I4_9NOCA</name>
<dbReference type="EC" id="2.1.1.164" evidence="5"/>
<keyword evidence="6" id="KW-1185">Reference proteome</keyword>